<name>A0A2N5TW37_9BASI</name>
<dbReference type="AlphaFoldDB" id="A0A2N5TW37"/>
<evidence type="ECO:0000256" key="1">
    <source>
        <dbReference type="ARBA" id="ARBA00022468"/>
    </source>
</evidence>
<keyword evidence="2" id="KW-0597">Phosphoprotein</keyword>
<accession>A0A2N5TW37</accession>
<dbReference type="GO" id="GO:0005096">
    <property type="term" value="F:GTPase activator activity"/>
    <property type="evidence" value="ECO:0007669"/>
    <property type="project" value="UniProtKB-KW"/>
</dbReference>
<dbReference type="Proteomes" id="UP000235392">
    <property type="component" value="Unassembled WGS sequence"/>
</dbReference>
<dbReference type="SUPFAM" id="SSF48350">
    <property type="entry name" value="GTPase activation domain, GAP"/>
    <property type="match status" value="1"/>
</dbReference>
<comment type="caution">
    <text evidence="4">The sequence shown here is derived from an EMBL/GenBank/DDBJ whole genome shotgun (WGS) entry which is preliminary data.</text>
</comment>
<proteinExistence type="predicted"/>
<evidence type="ECO:0000256" key="2">
    <source>
        <dbReference type="ARBA" id="ARBA00022553"/>
    </source>
</evidence>
<keyword evidence="1" id="KW-0343">GTPase activation</keyword>
<dbReference type="InterPro" id="IPR008936">
    <property type="entry name" value="Rho_GTPase_activation_prot"/>
</dbReference>
<evidence type="ECO:0000313" key="4">
    <source>
        <dbReference type="EMBL" id="PLW29693.1"/>
    </source>
</evidence>
<sequence>MASEGTLAGNGSTPEQSAALQWELSSITRKIVELSGFREQIMSCLVTLMAANMNPTFRYFVNMLPHPDSRIKQANIQILWEVIKEGGHLLLDLVKPVSASGLALAMCKICESADFKEMTEVILNIFDQRKGVIKFLKASIKREVAGTDQEPMTFRGNSFTTRLLNIFARTQGYDYLRTTLSNLLVGLSNKPLEFSVDFIPHRASAD</sequence>
<dbReference type="PANTHER" id="PTHR10194:SF142">
    <property type="entry name" value="NEUROFIBROMIN"/>
    <property type="match status" value="1"/>
</dbReference>
<reference evidence="4 5" key="1">
    <citation type="submission" date="2017-11" db="EMBL/GenBank/DDBJ databases">
        <title>De novo assembly and phasing of dikaryotic genomes from two isolates of Puccinia coronata f. sp. avenae, the causal agent of oat crown rust.</title>
        <authorList>
            <person name="Miller M.E."/>
            <person name="Zhang Y."/>
            <person name="Omidvar V."/>
            <person name="Sperschneider J."/>
            <person name="Schwessinger B."/>
            <person name="Raley C."/>
            <person name="Palmer J.M."/>
            <person name="Garnica D."/>
            <person name="Upadhyaya N."/>
            <person name="Rathjen J."/>
            <person name="Taylor J.M."/>
            <person name="Park R.F."/>
            <person name="Dodds P.N."/>
            <person name="Hirsch C.D."/>
            <person name="Kianian S.F."/>
            <person name="Figueroa M."/>
        </authorList>
    </citation>
    <scope>NUCLEOTIDE SEQUENCE [LARGE SCALE GENOMIC DNA]</scope>
    <source>
        <strain evidence="4">12SD80</strain>
    </source>
</reference>
<feature type="domain" description="Ras-GAP" evidence="3">
    <location>
        <begin position="114"/>
        <end position="206"/>
    </location>
</feature>
<gene>
    <name evidence="4" type="ORF">PCASD_22316</name>
</gene>
<dbReference type="PROSITE" id="PS50018">
    <property type="entry name" value="RAS_GTPASE_ACTIV_2"/>
    <property type="match status" value="1"/>
</dbReference>
<protein>
    <recommendedName>
        <fullName evidence="3">Ras-GAP domain-containing protein</fullName>
    </recommendedName>
</protein>
<dbReference type="InterPro" id="IPR039360">
    <property type="entry name" value="Ras_GTPase"/>
</dbReference>
<dbReference type="EMBL" id="PGCI01000322">
    <property type="protein sequence ID" value="PLW29693.1"/>
    <property type="molecule type" value="Genomic_DNA"/>
</dbReference>
<dbReference type="InterPro" id="IPR001936">
    <property type="entry name" value="RasGAP_dom"/>
</dbReference>
<evidence type="ECO:0000313" key="5">
    <source>
        <dbReference type="Proteomes" id="UP000235392"/>
    </source>
</evidence>
<dbReference type="Gene3D" id="1.10.506.10">
    <property type="entry name" value="GTPase Activation - p120gap, domain 1"/>
    <property type="match status" value="1"/>
</dbReference>
<evidence type="ECO:0000259" key="3">
    <source>
        <dbReference type="PROSITE" id="PS50018"/>
    </source>
</evidence>
<dbReference type="PANTHER" id="PTHR10194">
    <property type="entry name" value="RAS GTPASE-ACTIVATING PROTEINS"/>
    <property type="match status" value="1"/>
</dbReference>
<organism evidence="4 5">
    <name type="scientific">Puccinia coronata f. sp. avenae</name>
    <dbReference type="NCBI Taxonomy" id="200324"/>
    <lineage>
        <taxon>Eukaryota</taxon>
        <taxon>Fungi</taxon>
        <taxon>Dikarya</taxon>
        <taxon>Basidiomycota</taxon>
        <taxon>Pucciniomycotina</taxon>
        <taxon>Pucciniomycetes</taxon>
        <taxon>Pucciniales</taxon>
        <taxon>Pucciniaceae</taxon>
        <taxon>Puccinia</taxon>
    </lineage>
</organism>